<dbReference type="NCBIfam" id="TIGR04399">
    <property type="entry name" value="acc_Sec_SLAP"/>
    <property type="match status" value="1"/>
</dbReference>
<evidence type="ECO:0008006" key="2">
    <source>
        <dbReference type="Google" id="ProtNLM"/>
    </source>
</evidence>
<dbReference type="AlphaFoldDB" id="A0A078M6U1"/>
<reference evidence="1" key="1">
    <citation type="submission" date="2014-07" db="EMBL/GenBank/DDBJ databases">
        <authorList>
            <person name="Urmite Genomes Urmite Genomes"/>
        </authorList>
    </citation>
    <scope>NUCLEOTIDE SEQUENCE</scope>
    <source>
        <strain evidence="1">13S34_air</strain>
    </source>
</reference>
<gene>
    <name evidence="1" type="ORF">BN1050_01099</name>
</gene>
<dbReference type="PATRIC" id="fig|1461583.4.peg.1060"/>
<dbReference type="EMBL" id="LN483074">
    <property type="protein sequence ID" value="CEA02004.1"/>
    <property type="molecule type" value="Genomic_DNA"/>
</dbReference>
<organism evidence="1">
    <name type="scientific">Metalysinibacillus saudimassiliensis</name>
    <dbReference type="NCBI Taxonomy" id="1461583"/>
    <lineage>
        <taxon>Bacteria</taxon>
        <taxon>Bacillati</taxon>
        <taxon>Bacillota</taxon>
        <taxon>Bacilli</taxon>
        <taxon>Bacillales</taxon>
        <taxon>Caryophanaceae</taxon>
        <taxon>Metalysinibacillus</taxon>
    </lineage>
</organism>
<protein>
    <recommendedName>
        <fullName evidence="2">Accessory Sec system S-layer assembly protein</fullName>
    </recommendedName>
</protein>
<evidence type="ECO:0000313" key="1">
    <source>
        <dbReference type="EMBL" id="CEA02004.1"/>
    </source>
</evidence>
<accession>A0A078M6U1</accession>
<dbReference type="HOGENOM" id="CLU_078151_0_0_9"/>
<dbReference type="NCBIfam" id="TIGR04398">
    <property type="entry name" value="SLAP_DUP"/>
    <property type="match status" value="2"/>
</dbReference>
<name>A0A078M6U1_9BACL</name>
<dbReference type="InterPro" id="IPR030911">
    <property type="entry name" value="Sec_acc_SLAP"/>
</dbReference>
<dbReference type="InterPro" id="IPR030910">
    <property type="entry name" value="SLAP_dom"/>
</dbReference>
<proteinExistence type="predicted"/>
<sequence length="300" mass="34127">MGIFDFLFKKTDTVKNENTIDSTELLKGKKSASGKKEVKTALSLHPDWDVPQEQQYIFNFLANDLTPLQPNQLSLSTISMEEKDGDWFVRAFFRSSLDHAIELGEIELYILDKDGELLASKRFDFSALGVIPAESARPWVFTFEKSTQKQELEGLPEDGWRIAFNLVYLRGHQLDLDPSWEKQLSAAQKEHLEGIVSRLPELKEAEINFTGLQIQQTDEGALNATVLIRNGHYKAVNMEQLPLEIYDANSNRVAHGSFKMDPPITVEPNTTKPWTFIFPANLVELEDADLSRWSARVARQ</sequence>